<feature type="domain" description="Response regulatory" evidence="8">
    <location>
        <begin position="818"/>
        <end position="936"/>
    </location>
</feature>
<dbReference type="CDD" id="cd17580">
    <property type="entry name" value="REC_2_DhkD-like"/>
    <property type="match status" value="1"/>
</dbReference>
<dbReference type="PANTHER" id="PTHR43547">
    <property type="entry name" value="TWO-COMPONENT HISTIDINE KINASE"/>
    <property type="match status" value="1"/>
</dbReference>
<evidence type="ECO:0000259" key="10">
    <source>
        <dbReference type="PROSITE" id="PS50113"/>
    </source>
</evidence>
<evidence type="ECO:0000256" key="1">
    <source>
        <dbReference type="ARBA" id="ARBA00000085"/>
    </source>
</evidence>
<dbReference type="OrthoDB" id="9796457at2"/>
<dbReference type="InterPro" id="IPR005467">
    <property type="entry name" value="His_kinase_dom"/>
</dbReference>
<dbReference type="EC" id="2.7.13.3" evidence="2"/>
<dbReference type="SMART" id="SM00388">
    <property type="entry name" value="HisKA"/>
    <property type="match status" value="1"/>
</dbReference>
<dbReference type="SMART" id="SM00387">
    <property type="entry name" value="HATPase_c"/>
    <property type="match status" value="1"/>
</dbReference>
<dbReference type="InterPro" id="IPR000014">
    <property type="entry name" value="PAS"/>
</dbReference>
<name>A0A250IN22_9BACT</name>
<dbReference type="NCBIfam" id="TIGR00229">
    <property type="entry name" value="sensory_box"/>
    <property type="match status" value="2"/>
</dbReference>
<evidence type="ECO:0000256" key="2">
    <source>
        <dbReference type="ARBA" id="ARBA00012438"/>
    </source>
</evidence>
<dbReference type="Pfam" id="PF00512">
    <property type="entry name" value="HisKA"/>
    <property type="match status" value="1"/>
</dbReference>
<dbReference type="CDD" id="cd16922">
    <property type="entry name" value="HATPase_EvgS-ArcB-TorS-like"/>
    <property type="match status" value="1"/>
</dbReference>
<dbReference type="PRINTS" id="PR00344">
    <property type="entry name" value="BCTRLSENSOR"/>
</dbReference>
<evidence type="ECO:0000256" key="5">
    <source>
        <dbReference type="ARBA" id="ARBA00022777"/>
    </source>
</evidence>
<dbReference type="Pfam" id="PF13426">
    <property type="entry name" value="PAS_9"/>
    <property type="match status" value="1"/>
</dbReference>
<dbReference type="Gene3D" id="3.40.50.2300">
    <property type="match status" value="1"/>
</dbReference>
<dbReference type="Pfam" id="PF00072">
    <property type="entry name" value="Response_reg"/>
    <property type="match status" value="1"/>
</dbReference>
<evidence type="ECO:0000313" key="11">
    <source>
        <dbReference type="EMBL" id="ATB33145.1"/>
    </source>
</evidence>
<proteinExistence type="predicted"/>
<sequence length="940" mass="103076">MVALTEAHGAVPPRLEQFLEVVTDGVLALDSEGKPLYVNSGAERILGHARTELLGEVLWKRLPDLEHTEFGRACRRASECHVPATVEEYFDSLGAWVEARVFPTSEGQVVFLRDVTPLNQVATEYASLHALVASAPVVAFVTRGPQHVFVISNIRHRQLHGGREVIGRSASETSPTNPGLLEVLNQVYGTGEALVLEQVPLVVETPGGAREERLFHLTCQPLPGAGGRVDGVTVFAFDVTEVVRGRWRAERLAEELSLSEVRFRSLVVATSTLLWTTDATGRFREDSPTWCAFTGQDYEDWRDGSGWWNAIHPEDRARASEAWRLAFSTRGLFEAEYRLRRADGTYTPVVSRGVPVLELDGSVREWVGSITDITAQRRARQTLELLTEASTALSSTWELRQALEGLTRCLVPRLAEWCGVYLREDEGPVGRVAFTDVDPLRALRLREADRCGDVPHAVRGVLAHGRVESLPALTEEELATEPDAARREARRAFLGLRTLAVPITVKGRHRGVLLLLAGEGHRPYDGDDIRLAEELAHRAAIGLEHVRLFELARQERDRAEEANRAKDAFLATVSHELRTPLTAILGWTSILRTTPLPPEKQARALETVERSARAQAQIVDDLLDISRIVAGRMRLEVKPVELATVVEAVLDVVRPAAAARDIRLEAQVEGGGLVLGDAQRLQQVAWNLLTNAIKFTPPGGQVRVRLARVQKQVELEVSDSGQGIAPAFLPHVFERFQQADGSTTRRYGGLGLGLSIVRHLVESQGGTVHAHSDGEGRGARFTVRLPLIPARATTQPRLLLAPGLGSRPEHLPDLSGVRVLVVDDEHDTREILRTLLERSRAQVTTAASSAEALEMLLHAPPDLLVSDIGMPGEDGYSLIRRVRALPPERGGQVPAAAITAYTRPEDRAHALGAGFQVHVSKPVDPTQLMDTLASMIAAND</sequence>
<dbReference type="SUPFAM" id="SSF55785">
    <property type="entry name" value="PYP-like sensor domain (PAS domain)"/>
    <property type="match status" value="2"/>
</dbReference>
<dbReference type="InterPro" id="IPR011006">
    <property type="entry name" value="CheY-like_superfamily"/>
</dbReference>
<keyword evidence="4" id="KW-0808">Transferase</keyword>
<dbReference type="RefSeq" id="WP_095981227.1">
    <property type="nucleotide sequence ID" value="NZ_CP022163.1"/>
</dbReference>
<dbReference type="SUPFAM" id="SSF52172">
    <property type="entry name" value="CheY-like"/>
    <property type="match status" value="1"/>
</dbReference>
<dbReference type="InterPro" id="IPR029016">
    <property type="entry name" value="GAF-like_dom_sf"/>
</dbReference>
<evidence type="ECO:0000256" key="6">
    <source>
        <dbReference type="PROSITE-ProRule" id="PRU00169"/>
    </source>
</evidence>
<dbReference type="PROSITE" id="PS50112">
    <property type="entry name" value="PAS"/>
    <property type="match status" value="1"/>
</dbReference>
<evidence type="ECO:0000259" key="7">
    <source>
        <dbReference type="PROSITE" id="PS50109"/>
    </source>
</evidence>
<dbReference type="PROSITE" id="PS50109">
    <property type="entry name" value="HIS_KIN"/>
    <property type="match status" value="1"/>
</dbReference>
<reference evidence="11 12" key="1">
    <citation type="submission" date="2017-06" db="EMBL/GenBank/DDBJ databases">
        <authorList>
            <person name="Kim H.J."/>
            <person name="Triplett B.A."/>
        </authorList>
    </citation>
    <scope>NUCLEOTIDE SEQUENCE [LARGE SCALE GENOMIC DNA]</scope>
    <source>
        <strain evidence="11 12">DSM 14713</strain>
    </source>
</reference>
<dbReference type="GO" id="GO:0000155">
    <property type="term" value="F:phosphorelay sensor kinase activity"/>
    <property type="evidence" value="ECO:0007669"/>
    <property type="project" value="InterPro"/>
</dbReference>
<gene>
    <name evidence="11" type="ORF">MEBOL_006634</name>
</gene>
<dbReference type="SUPFAM" id="SSF55781">
    <property type="entry name" value="GAF domain-like"/>
    <property type="match status" value="1"/>
</dbReference>
<protein>
    <recommendedName>
        <fullName evidence="2">histidine kinase</fullName>
        <ecNumber evidence="2">2.7.13.3</ecNumber>
    </recommendedName>
</protein>
<dbReference type="InterPro" id="IPR013656">
    <property type="entry name" value="PAS_4"/>
</dbReference>
<dbReference type="InterPro" id="IPR036097">
    <property type="entry name" value="HisK_dim/P_sf"/>
</dbReference>
<dbReference type="SMART" id="SM00091">
    <property type="entry name" value="PAS"/>
    <property type="match status" value="2"/>
</dbReference>
<feature type="domain" description="PAC" evidence="10">
    <location>
        <begin position="333"/>
        <end position="385"/>
    </location>
</feature>
<dbReference type="SMART" id="SM00086">
    <property type="entry name" value="PAC"/>
    <property type="match status" value="1"/>
</dbReference>
<comment type="catalytic activity">
    <reaction evidence="1">
        <text>ATP + protein L-histidine = ADP + protein N-phospho-L-histidine.</text>
        <dbReference type="EC" id="2.7.13.3"/>
    </reaction>
</comment>
<dbReference type="InterPro" id="IPR003018">
    <property type="entry name" value="GAF"/>
</dbReference>
<evidence type="ECO:0000259" key="9">
    <source>
        <dbReference type="PROSITE" id="PS50112"/>
    </source>
</evidence>
<dbReference type="FunFam" id="3.30.565.10:FF:000010">
    <property type="entry name" value="Sensor histidine kinase RcsC"/>
    <property type="match status" value="1"/>
</dbReference>
<dbReference type="InterPro" id="IPR003594">
    <property type="entry name" value="HATPase_dom"/>
</dbReference>
<dbReference type="SUPFAM" id="SSF55874">
    <property type="entry name" value="ATPase domain of HSP90 chaperone/DNA topoisomerase II/histidine kinase"/>
    <property type="match status" value="1"/>
</dbReference>
<evidence type="ECO:0000256" key="4">
    <source>
        <dbReference type="ARBA" id="ARBA00022679"/>
    </source>
</evidence>
<accession>A0A250IN22</accession>
<dbReference type="InterPro" id="IPR001610">
    <property type="entry name" value="PAC"/>
</dbReference>
<dbReference type="InterPro" id="IPR035965">
    <property type="entry name" value="PAS-like_dom_sf"/>
</dbReference>
<dbReference type="Pfam" id="PF08447">
    <property type="entry name" value="PAS_3"/>
    <property type="match status" value="1"/>
</dbReference>
<dbReference type="SUPFAM" id="SSF47384">
    <property type="entry name" value="Homodimeric domain of signal transducing histidine kinase"/>
    <property type="match status" value="1"/>
</dbReference>
<dbReference type="InterPro" id="IPR036890">
    <property type="entry name" value="HATPase_C_sf"/>
</dbReference>
<keyword evidence="5" id="KW-0418">Kinase</keyword>
<feature type="domain" description="Histidine kinase" evidence="7">
    <location>
        <begin position="572"/>
        <end position="789"/>
    </location>
</feature>
<dbReference type="CDD" id="cd00082">
    <property type="entry name" value="HisKA"/>
    <property type="match status" value="1"/>
</dbReference>
<dbReference type="PANTHER" id="PTHR43547:SF2">
    <property type="entry name" value="HYBRID SIGNAL TRANSDUCTION HISTIDINE KINASE C"/>
    <property type="match status" value="1"/>
</dbReference>
<evidence type="ECO:0000259" key="8">
    <source>
        <dbReference type="PROSITE" id="PS50110"/>
    </source>
</evidence>
<dbReference type="Gene3D" id="3.30.450.20">
    <property type="entry name" value="PAS domain"/>
    <property type="match status" value="3"/>
</dbReference>
<dbReference type="PROSITE" id="PS50110">
    <property type="entry name" value="RESPONSE_REGULATORY"/>
    <property type="match status" value="1"/>
</dbReference>
<dbReference type="Pfam" id="PF13185">
    <property type="entry name" value="GAF_2"/>
    <property type="match status" value="1"/>
</dbReference>
<dbReference type="SMART" id="SM00448">
    <property type="entry name" value="REC"/>
    <property type="match status" value="1"/>
</dbReference>
<dbReference type="KEGG" id="mbd:MEBOL_006634"/>
<dbReference type="InterPro" id="IPR003661">
    <property type="entry name" value="HisK_dim/P_dom"/>
</dbReference>
<dbReference type="InterPro" id="IPR004358">
    <property type="entry name" value="Sig_transdc_His_kin-like_C"/>
</dbReference>
<evidence type="ECO:0000313" key="12">
    <source>
        <dbReference type="Proteomes" id="UP000217289"/>
    </source>
</evidence>
<organism evidence="11 12">
    <name type="scientific">Melittangium boletus DSM 14713</name>
    <dbReference type="NCBI Taxonomy" id="1294270"/>
    <lineage>
        <taxon>Bacteria</taxon>
        <taxon>Pseudomonadati</taxon>
        <taxon>Myxococcota</taxon>
        <taxon>Myxococcia</taxon>
        <taxon>Myxococcales</taxon>
        <taxon>Cystobacterineae</taxon>
        <taxon>Archangiaceae</taxon>
        <taxon>Melittangium</taxon>
    </lineage>
</organism>
<dbReference type="PROSITE" id="PS50113">
    <property type="entry name" value="PAC"/>
    <property type="match status" value="1"/>
</dbReference>
<dbReference type="FunFam" id="3.30.450.20:FF:000099">
    <property type="entry name" value="Sensory box sensor histidine kinase"/>
    <property type="match status" value="1"/>
</dbReference>
<dbReference type="CDD" id="cd00130">
    <property type="entry name" value="PAS"/>
    <property type="match status" value="2"/>
</dbReference>
<dbReference type="Pfam" id="PF02518">
    <property type="entry name" value="HATPase_c"/>
    <property type="match status" value="1"/>
</dbReference>
<dbReference type="Pfam" id="PF08448">
    <property type="entry name" value="PAS_4"/>
    <property type="match status" value="1"/>
</dbReference>
<dbReference type="Gene3D" id="1.10.287.130">
    <property type="match status" value="1"/>
</dbReference>
<dbReference type="Proteomes" id="UP000217289">
    <property type="component" value="Chromosome"/>
</dbReference>
<evidence type="ECO:0000256" key="3">
    <source>
        <dbReference type="ARBA" id="ARBA00022553"/>
    </source>
</evidence>
<dbReference type="Gene3D" id="3.30.565.10">
    <property type="entry name" value="Histidine kinase-like ATPase, C-terminal domain"/>
    <property type="match status" value="1"/>
</dbReference>
<dbReference type="EMBL" id="CP022163">
    <property type="protein sequence ID" value="ATB33145.1"/>
    <property type="molecule type" value="Genomic_DNA"/>
</dbReference>
<dbReference type="InterPro" id="IPR000700">
    <property type="entry name" value="PAS-assoc_C"/>
</dbReference>
<keyword evidence="12" id="KW-1185">Reference proteome</keyword>
<feature type="modified residue" description="4-aspartylphosphate" evidence="6">
    <location>
        <position position="867"/>
    </location>
</feature>
<dbReference type="AlphaFoldDB" id="A0A250IN22"/>
<keyword evidence="3 6" id="KW-0597">Phosphoprotein</keyword>
<feature type="domain" description="PAS" evidence="9">
    <location>
        <begin position="11"/>
        <end position="69"/>
    </location>
</feature>
<dbReference type="Gene3D" id="3.30.450.40">
    <property type="match status" value="1"/>
</dbReference>
<dbReference type="InterPro" id="IPR001789">
    <property type="entry name" value="Sig_transdc_resp-reg_receiver"/>
</dbReference>
<dbReference type="SMART" id="SM00065">
    <property type="entry name" value="GAF"/>
    <property type="match status" value="1"/>
</dbReference>
<dbReference type="InterPro" id="IPR013655">
    <property type="entry name" value="PAS_fold_3"/>
</dbReference>